<keyword evidence="4" id="KW-0472">Membrane</keyword>
<feature type="domain" description="RagB/SusD" evidence="7">
    <location>
        <begin position="423"/>
        <end position="616"/>
    </location>
</feature>
<evidence type="ECO:0000256" key="3">
    <source>
        <dbReference type="ARBA" id="ARBA00022729"/>
    </source>
</evidence>
<accession>B5D3S2</accession>
<dbReference type="RefSeq" id="WP_007564185.1">
    <property type="nucleotide sequence ID" value="NZ_DS990134.1"/>
</dbReference>
<dbReference type="GO" id="GO:0009279">
    <property type="term" value="C:cell outer membrane"/>
    <property type="evidence" value="ECO:0007669"/>
    <property type="project" value="UniProtKB-SubCell"/>
</dbReference>
<comment type="subcellular location">
    <subcellularLocation>
        <location evidence="1">Cell outer membrane</location>
    </subcellularLocation>
</comment>
<comment type="caution">
    <text evidence="9">The sequence shown here is derived from an EMBL/GenBank/DDBJ whole genome shotgun (WGS) entry which is preliminary data.</text>
</comment>
<keyword evidence="3 6" id="KW-0732">Signal</keyword>
<dbReference type="GeneID" id="43186325"/>
<dbReference type="eggNOG" id="COG1395">
    <property type="taxonomic scope" value="Bacteria"/>
</dbReference>
<evidence type="ECO:0000313" key="10">
    <source>
        <dbReference type="Proteomes" id="UP000003452"/>
    </source>
</evidence>
<organism evidence="9 10">
    <name type="scientific">Phocaeicola plebeius (strain DSM 17135 / JCM 12973 / CCUG 54634 / M2)</name>
    <name type="common">Bacteroides plebeius</name>
    <dbReference type="NCBI Taxonomy" id="484018"/>
    <lineage>
        <taxon>Bacteria</taxon>
        <taxon>Pseudomonadati</taxon>
        <taxon>Bacteroidota</taxon>
        <taxon>Bacteroidia</taxon>
        <taxon>Bacteroidales</taxon>
        <taxon>Bacteroidaceae</taxon>
        <taxon>Phocaeicola</taxon>
    </lineage>
</organism>
<feature type="domain" description="SusD-like N-terminal" evidence="8">
    <location>
        <begin position="112"/>
        <end position="233"/>
    </location>
</feature>
<evidence type="ECO:0000256" key="2">
    <source>
        <dbReference type="ARBA" id="ARBA00006275"/>
    </source>
</evidence>
<reference evidence="9 10" key="2">
    <citation type="submission" date="2008-08" db="EMBL/GenBank/DDBJ databases">
        <authorList>
            <person name="Fulton L."/>
            <person name="Clifton S."/>
            <person name="Fulton B."/>
            <person name="Xu J."/>
            <person name="Minx P."/>
            <person name="Pepin K.H."/>
            <person name="Johnson M."/>
            <person name="Thiruvilangam P."/>
            <person name="Bhonagiri V."/>
            <person name="Nash W.E."/>
            <person name="Mardis E.R."/>
            <person name="Wilson R.K."/>
        </authorList>
    </citation>
    <scope>NUCLEOTIDE SEQUENCE [LARGE SCALE GENOMIC DNA]</scope>
    <source>
        <strain evidence="10">DSM 17135 / JCM 12973 / M2</strain>
    </source>
</reference>
<sequence>MKKIINKSVFIVSLLVLSSTFTNCSDDFLKPDPLSEFNPENVFSTVSGLEAALATCDLNLRQYYTYVSTTDNPPIVTEMIFSDIAVIGASGATYVNDFSIDVITQLVPDGKNDSGWTNRTAYFWVWGFQGIKYANTVLENLPKIAGVDPEIRDKMLGRAYFHRSFVYFNFLFQFGDVPLLTKVPSAPKLNYKSTKREVILDMITSDMEFAVEHVPAVAEKGGMITKGACRQLLIKCYLAKGEFDKAIEQANELIDNSGYALMKENFGTFINPMPVEHPIKRNPIWDLHRPENKVIPENKEAIHYLVNSEDYVASRVRMNTMRNAVPFWAGGGTTGIQTPDGKIGMDISWEYFDYRKAFGRGIGMIRPTWYSEHSVWLNDPTDLRHDVESGNWMVMENLKYNNPALFQQNNPWAGKNIRKWDGDRLLCKDTLTNWFEWPHYKLWIECPEAESSTSYNGGAAHWYFYRLAETYLLRAEAYFWKGNLEKAAADVNEVRKRARCTKLFTAADMNMGVIMDERARELFFEEFRHTELSRVSYIFARTGKQDEFGKRYTVDGLSEDSYWFQRIDKYNDYYNKKVTPNTSMPYTIAPYHIYWPIPQKDIDLNIVTPLRQNKGYSGYDPSIKSIDNLQEALEEEMR</sequence>
<evidence type="ECO:0000256" key="6">
    <source>
        <dbReference type="SAM" id="SignalP"/>
    </source>
</evidence>
<reference evidence="9 10" key="1">
    <citation type="submission" date="2008-08" db="EMBL/GenBank/DDBJ databases">
        <title>Draft genome sequence of Bacteroides plebeius (DSM 17135).</title>
        <authorList>
            <person name="Sudarsanam P."/>
            <person name="Ley R."/>
            <person name="Guruge J."/>
            <person name="Turnbaugh P.J."/>
            <person name="Mahowald M."/>
            <person name="Liep D."/>
            <person name="Gordon J."/>
        </authorList>
    </citation>
    <scope>NUCLEOTIDE SEQUENCE [LARGE SCALE GENOMIC DNA]</scope>
    <source>
        <strain evidence="10">DSM 17135 / JCM 12973 / M2</strain>
    </source>
</reference>
<dbReference type="EMBL" id="ABQC02000024">
    <property type="protein sequence ID" value="EDY94222.1"/>
    <property type="molecule type" value="Genomic_DNA"/>
</dbReference>
<evidence type="ECO:0000313" key="9">
    <source>
        <dbReference type="EMBL" id="EDY94222.1"/>
    </source>
</evidence>
<proteinExistence type="inferred from homology"/>
<evidence type="ECO:0000256" key="5">
    <source>
        <dbReference type="ARBA" id="ARBA00023237"/>
    </source>
</evidence>
<dbReference type="Proteomes" id="UP000003452">
    <property type="component" value="Unassembled WGS sequence"/>
</dbReference>
<dbReference type="Pfam" id="PF14322">
    <property type="entry name" value="SusD-like_3"/>
    <property type="match status" value="1"/>
</dbReference>
<dbReference type="Pfam" id="PF07980">
    <property type="entry name" value="SusD_RagB"/>
    <property type="match status" value="1"/>
</dbReference>
<evidence type="ECO:0000256" key="4">
    <source>
        <dbReference type="ARBA" id="ARBA00023136"/>
    </source>
</evidence>
<dbReference type="Gene3D" id="1.25.40.390">
    <property type="match status" value="1"/>
</dbReference>
<comment type="similarity">
    <text evidence="2">Belongs to the SusD family.</text>
</comment>
<feature type="chain" id="PRO_5002831026" evidence="6">
    <location>
        <begin position="25"/>
        <end position="638"/>
    </location>
</feature>
<feature type="signal peptide" evidence="6">
    <location>
        <begin position="1"/>
        <end position="24"/>
    </location>
</feature>
<dbReference type="InterPro" id="IPR012944">
    <property type="entry name" value="SusD_RagB_dom"/>
</dbReference>
<gene>
    <name evidence="9" type="ORF">BACPLE_03676</name>
</gene>
<evidence type="ECO:0000259" key="8">
    <source>
        <dbReference type="Pfam" id="PF14322"/>
    </source>
</evidence>
<dbReference type="HOGENOM" id="CLU_015553_1_4_10"/>
<protein>
    <submittedName>
        <fullName evidence="9">SusD family protein</fullName>
    </submittedName>
</protein>
<dbReference type="OrthoDB" id="5694214at2"/>
<evidence type="ECO:0000256" key="1">
    <source>
        <dbReference type="ARBA" id="ARBA00004442"/>
    </source>
</evidence>
<dbReference type="AlphaFoldDB" id="B5D3S2"/>
<dbReference type="InterPro" id="IPR011990">
    <property type="entry name" value="TPR-like_helical_dom_sf"/>
</dbReference>
<dbReference type="SUPFAM" id="SSF48452">
    <property type="entry name" value="TPR-like"/>
    <property type="match status" value="1"/>
</dbReference>
<evidence type="ECO:0000259" key="7">
    <source>
        <dbReference type="Pfam" id="PF07980"/>
    </source>
</evidence>
<dbReference type="InterPro" id="IPR033985">
    <property type="entry name" value="SusD-like_N"/>
</dbReference>
<name>B5D3S2_PHOPM</name>
<keyword evidence="5" id="KW-0998">Cell outer membrane</keyword>